<organism evidence="2 3">
    <name type="scientific">Batillaria attramentaria</name>
    <dbReference type="NCBI Taxonomy" id="370345"/>
    <lineage>
        <taxon>Eukaryota</taxon>
        <taxon>Metazoa</taxon>
        <taxon>Spiralia</taxon>
        <taxon>Lophotrochozoa</taxon>
        <taxon>Mollusca</taxon>
        <taxon>Gastropoda</taxon>
        <taxon>Caenogastropoda</taxon>
        <taxon>Sorbeoconcha</taxon>
        <taxon>Cerithioidea</taxon>
        <taxon>Batillariidae</taxon>
        <taxon>Batillaria</taxon>
    </lineage>
</organism>
<sequence>MIRPATLGRPHHTGLSHVQSNPKICCSHNDPRIMQTQIARRFTGTRSMPLWWAVPSRLYRNQFSGTVPSVACRRRLSGRFGAKRHAASATQS</sequence>
<reference evidence="2 3" key="1">
    <citation type="journal article" date="2023" name="Sci. Data">
        <title>Genome assembly of the Korean intertidal mud-creeper Batillaria attramentaria.</title>
        <authorList>
            <person name="Patra A.K."/>
            <person name="Ho P.T."/>
            <person name="Jun S."/>
            <person name="Lee S.J."/>
            <person name="Kim Y."/>
            <person name="Won Y.J."/>
        </authorList>
    </citation>
    <scope>NUCLEOTIDE SEQUENCE [LARGE SCALE GENOMIC DNA]</scope>
    <source>
        <strain evidence="2">Wonlab-2016</strain>
    </source>
</reference>
<keyword evidence="3" id="KW-1185">Reference proteome</keyword>
<feature type="region of interest" description="Disordered" evidence="1">
    <location>
        <begin position="1"/>
        <end position="21"/>
    </location>
</feature>
<evidence type="ECO:0000256" key="1">
    <source>
        <dbReference type="SAM" id="MobiDB-lite"/>
    </source>
</evidence>
<dbReference type="AlphaFoldDB" id="A0ABD0KRD7"/>
<evidence type="ECO:0000313" key="3">
    <source>
        <dbReference type="Proteomes" id="UP001519460"/>
    </source>
</evidence>
<proteinExistence type="predicted"/>
<protein>
    <submittedName>
        <fullName evidence="2">Uncharacterized protein</fullName>
    </submittedName>
</protein>
<gene>
    <name evidence="2" type="ORF">BaRGS_00018862</name>
</gene>
<name>A0ABD0KRD7_9CAEN</name>
<comment type="caution">
    <text evidence="2">The sequence shown here is derived from an EMBL/GenBank/DDBJ whole genome shotgun (WGS) entry which is preliminary data.</text>
</comment>
<dbReference type="EMBL" id="JACVVK020000133">
    <property type="protein sequence ID" value="KAK7489840.1"/>
    <property type="molecule type" value="Genomic_DNA"/>
</dbReference>
<evidence type="ECO:0000313" key="2">
    <source>
        <dbReference type="EMBL" id="KAK7489840.1"/>
    </source>
</evidence>
<dbReference type="Proteomes" id="UP001519460">
    <property type="component" value="Unassembled WGS sequence"/>
</dbReference>
<accession>A0ABD0KRD7</accession>